<dbReference type="Gene3D" id="3.30.70.1450">
    <property type="entry name" value="Regulator of K+ conductance, C-terminal domain"/>
    <property type="match status" value="2"/>
</dbReference>
<keyword evidence="2" id="KW-0812">Transmembrane</keyword>
<dbReference type="InterPro" id="IPR050721">
    <property type="entry name" value="Trk_Ktr_HKT_K-transport"/>
</dbReference>
<dbReference type="GO" id="GO:0008324">
    <property type="term" value="F:monoatomic cation transmembrane transporter activity"/>
    <property type="evidence" value="ECO:0007669"/>
    <property type="project" value="InterPro"/>
</dbReference>
<dbReference type="Gene3D" id="3.40.50.720">
    <property type="entry name" value="NAD(P)-binding Rossmann-like Domain"/>
    <property type="match status" value="2"/>
</dbReference>
<dbReference type="InterPro" id="IPR036291">
    <property type="entry name" value="NAD(P)-bd_dom_sf"/>
</dbReference>
<dbReference type="EMBL" id="LNQE01000215">
    <property type="protein sequence ID" value="KUG28486.1"/>
    <property type="molecule type" value="Genomic_DNA"/>
</dbReference>
<reference evidence="5" key="1">
    <citation type="journal article" date="2015" name="Proc. Natl. Acad. Sci. U.S.A.">
        <title>Networks of energetic and metabolic interactions define dynamics in microbial communities.</title>
        <authorList>
            <person name="Embree M."/>
            <person name="Liu J.K."/>
            <person name="Al-Bassam M.M."/>
            <person name="Zengler K."/>
        </authorList>
    </citation>
    <scope>NUCLEOTIDE SEQUENCE</scope>
</reference>
<accession>A0A0W8G5X3</accession>
<dbReference type="InterPro" id="IPR006037">
    <property type="entry name" value="RCK_C"/>
</dbReference>
<evidence type="ECO:0000259" key="4">
    <source>
        <dbReference type="PROSITE" id="PS51202"/>
    </source>
</evidence>
<feature type="domain" description="RCK N-terminal" evidence="3">
    <location>
        <begin position="352"/>
        <end position="465"/>
    </location>
</feature>
<sequence>MKFFPAQFSALMQNRASRRNMRFLFKFILLLIAVITLYSVLFHVIMEWEGQSFSWITGFYWTLTVMSTLGFGDITFSSDPGRLFSLVVLLSGIIFLLVMLPFTFIQFFYAPWLEAQTRSLAPRELPPDTENHVIIIGTDPTALSLAHRLNQYGHAYALLCPDATQALSLHDLGYTVAVGDHDDTDTYRRLCVERAAMVVALDSDVRNTSITFTVREVSATVPIVAKADQDASLDILELAGSTQSFQFARMLGQTLARRTLGGDSRSRVIGRFDELVVAEAPVMRSDLAGKTLRQCELRSRMGVTVAGVWERGRFTLPDPDTPLDPATVLVLVGTASQIEAFDRLTASPSRKDAPVVILGGGRVGKAAAGQLARQGLTCHVVEKNPRQAETDARMVAGNAADLEVLERAGIRQAGTVIITTHDDDMNTYLTIYCRKLRPDIQIISRATLDRNIGILHNAGADLVISHASLVANTIINLLSPGKVLMLAEGLNIFRMPVPPRLSGKTLLESDIRADTGCSVVAVRSGAGLIVNPNPADPLGEDAELLLIGTSDSEKRFLARFPVKDREAGQGRVPPA</sequence>
<feature type="transmembrane region" description="Helical" evidence="2">
    <location>
        <begin position="52"/>
        <end position="71"/>
    </location>
</feature>
<dbReference type="SUPFAM" id="SSF81324">
    <property type="entry name" value="Voltage-gated potassium channels"/>
    <property type="match status" value="1"/>
</dbReference>
<keyword evidence="2" id="KW-1133">Transmembrane helix</keyword>
<dbReference type="InterPro" id="IPR013099">
    <property type="entry name" value="K_chnl_dom"/>
</dbReference>
<dbReference type="PANTHER" id="PTHR43833">
    <property type="entry name" value="POTASSIUM CHANNEL PROTEIN 2-RELATED-RELATED"/>
    <property type="match status" value="1"/>
</dbReference>
<dbReference type="Gene3D" id="1.10.287.70">
    <property type="match status" value="1"/>
</dbReference>
<feature type="transmembrane region" description="Helical" evidence="2">
    <location>
        <begin position="83"/>
        <end position="109"/>
    </location>
</feature>
<dbReference type="AlphaFoldDB" id="A0A0W8G5X3"/>
<dbReference type="Pfam" id="PF02254">
    <property type="entry name" value="TrkA_N"/>
    <property type="match status" value="2"/>
</dbReference>
<dbReference type="InterPro" id="IPR036721">
    <property type="entry name" value="RCK_C_sf"/>
</dbReference>
<dbReference type="Pfam" id="PF07885">
    <property type="entry name" value="Ion_trans_2"/>
    <property type="match status" value="1"/>
</dbReference>
<evidence type="ECO:0000256" key="1">
    <source>
        <dbReference type="ARBA" id="ARBA00004651"/>
    </source>
</evidence>
<feature type="transmembrane region" description="Helical" evidence="2">
    <location>
        <begin position="23"/>
        <end position="46"/>
    </location>
</feature>
<dbReference type="Pfam" id="PF02080">
    <property type="entry name" value="TrkA_C"/>
    <property type="match status" value="2"/>
</dbReference>
<name>A0A0W8G5X3_9ZZZZ</name>
<proteinExistence type="predicted"/>
<dbReference type="InterPro" id="IPR003148">
    <property type="entry name" value="RCK_N"/>
</dbReference>
<dbReference type="GO" id="GO:0005886">
    <property type="term" value="C:plasma membrane"/>
    <property type="evidence" value="ECO:0007669"/>
    <property type="project" value="UniProtKB-SubCell"/>
</dbReference>
<gene>
    <name evidence="5" type="ORF">ASZ90_001633</name>
</gene>
<dbReference type="SUPFAM" id="SSF51735">
    <property type="entry name" value="NAD(P)-binding Rossmann-fold domains"/>
    <property type="match status" value="2"/>
</dbReference>
<feature type="domain" description="RCK N-terminal" evidence="3">
    <location>
        <begin position="130"/>
        <end position="249"/>
    </location>
</feature>
<dbReference type="GO" id="GO:0006813">
    <property type="term" value="P:potassium ion transport"/>
    <property type="evidence" value="ECO:0007669"/>
    <property type="project" value="InterPro"/>
</dbReference>
<evidence type="ECO:0000259" key="3">
    <source>
        <dbReference type="PROSITE" id="PS51201"/>
    </source>
</evidence>
<protein>
    <submittedName>
        <fullName evidence="5">Trk system potassium uptake protein trka</fullName>
    </submittedName>
</protein>
<dbReference type="PROSITE" id="PS51201">
    <property type="entry name" value="RCK_N"/>
    <property type="match status" value="2"/>
</dbReference>
<feature type="domain" description="RCK C-terminal" evidence="4">
    <location>
        <begin position="263"/>
        <end position="347"/>
    </location>
</feature>
<evidence type="ECO:0000256" key="2">
    <source>
        <dbReference type="SAM" id="Phobius"/>
    </source>
</evidence>
<organism evidence="5">
    <name type="scientific">hydrocarbon metagenome</name>
    <dbReference type="NCBI Taxonomy" id="938273"/>
    <lineage>
        <taxon>unclassified sequences</taxon>
        <taxon>metagenomes</taxon>
        <taxon>ecological metagenomes</taxon>
    </lineage>
</organism>
<dbReference type="SUPFAM" id="SSF116726">
    <property type="entry name" value="TrkA C-terminal domain-like"/>
    <property type="match status" value="2"/>
</dbReference>
<dbReference type="PROSITE" id="PS51202">
    <property type="entry name" value="RCK_C"/>
    <property type="match status" value="2"/>
</dbReference>
<feature type="domain" description="RCK C-terminal" evidence="4">
    <location>
        <begin position="481"/>
        <end position="562"/>
    </location>
</feature>
<keyword evidence="2" id="KW-0472">Membrane</keyword>
<comment type="caution">
    <text evidence="5">The sequence shown here is derived from an EMBL/GenBank/DDBJ whole genome shotgun (WGS) entry which is preliminary data.</text>
</comment>
<comment type="subcellular location">
    <subcellularLocation>
        <location evidence="1">Cell membrane</location>
        <topology evidence="1">Multi-pass membrane protein</topology>
    </subcellularLocation>
</comment>
<evidence type="ECO:0000313" key="5">
    <source>
        <dbReference type="EMBL" id="KUG28486.1"/>
    </source>
</evidence>
<dbReference type="PANTHER" id="PTHR43833:SF9">
    <property type="entry name" value="POTASSIUM CHANNEL PROTEIN YUGO-RELATED"/>
    <property type="match status" value="1"/>
</dbReference>